<protein>
    <recommendedName>
        <fullName evidence="5">NADP-dependent oxidoreductase domain-containing protein</fullName>
    </recommendedName>
</protein>
<sequence length="382" mass="42866">MSGISRKRKRRSSSLKPSPSPPAVFPDVMLGTYRMKDDKIIKKVIKKCLPVCGGLDTATIYGNQPSIGRAIASEGLLGGGRDGVPTPWVQTKLWRSVKPEDVVKTIKKDLKDLQIERLDCWLMHWPGPGRHLNYPPVTRTDVTVVKADVREPDPSSSESTLLYDIEDVGGPSKPSLYLASKIPNANPSKVISCPSTWSPSTRHKIWSQMSKCVDLGYTSTLGVSNFTLPQLRSLLTYCSTHNLHPPTLLQNEFNPLITLPPNLLNFLHINNITYQAHTCLGGRSKFLLNHPTVIKIAEKLRVETADVLFRYAKKKVGNIIIKSDYPEKVIKNFRIMKCGEWDITEEDMNRLDGIKEEVEFKGFGEGGTVFSWVREESPSFYD</sequence>
<keyword evidence="3" id="KW-0560">Oxidoreductase</keyword>
<reference evidence="7" key="1">
    <citation type="journal article" date="2023" name="Commun. Biol.">
        <title>Genome analysis of Parmales, the sister group of diatoms, reveals the evolutionary specialization of diatoms from phago-mixotrophs to photoautotrophs.</title>
        <authorList>
            <person name="Ban H."/>
            <person name="Sato S."/>
            <person name="Yoshikawa S."/>
            <person name="Yamada K."/>
            <person name="Nakamura Y."/>
            <person name="Ichinomiya M."/>
            <person name="Sato N."/>
            <person name="Blanc-Mathieu R."/>
            <person name="Endo H."/>
            <person name="Kuwata A."/>
            <person name="Ogata H."/>
        </authorList>
    </citation>
    <scope>NUCLEOTIDE SEQUENCE [LARGE SCALE GENOMIC DNA]</scope>
    <source>
        <strain evidence="7">NIES 3701</strain>
    </source>
</reference>
<evidence type="ECO:0000259" key="5">
    <source>
        <dbReference type="Pfam" id="PF00248"/>
    </source>
</evidence>
<gene>
    <name evidence="6" type="ORF">TrST_g3777</name>
</gene>
<dbReference type="Pfam" id="PF00248">
    <property type="entry name" value="Aldo_ket_red"/>
    <property type="match status" value="1"/>
</dbReference>
<keyword evidence="7" id="KW-1185">Reference proteome</keyword>
<feature type="region of interest" description="Disordered" evidence="4">
    <location>
        <begin position="1"/>
        <end position="23"/>
    </location>
</feature>
<accession>A0A9W7AGR2</accession>
<name>A0A9W7AGR2_9STRA</name>
<evidence type="ECO:0000313" key="7">
    <source>
        <dbReference type="Proteomes" id="UP001165085"/>
    </source>
</evidence>
<feature type="compositionally biased region" description="Basic residues" evidence="4">
    <location>
        <begin position="1"/>
        <end position="13"/>
    </location>
</feature>
<dbReference type="InterPro" id="IPR023210">
    <property type="entry name" value="NADP_OxRdtase_dom"/>
</dbReference>
<evidence type="ECO:0000256" key="2">
    <source>
        <dbReference type="ARBA" id="ARBA00022857"/>
    </source>
</evidence>
<comment type="similarity">
    <text evidence="1">Belongs to the aldo/keto reductase family.</text>
</comment>
<dbReference type="SUPFAM" id="SSF51430">
    <property type="entry name" value="NAD(P)-linked oxidoreductase"/>
    <property type="match status" value="1"/>
</dbReference>
<organism evidence="6 7">
    <name type="scientific">Triparma strigata</name>
    <dbReference type="NCBI Taxonomy" id="1606541"/>
    <lineage>
        <taxon>Eukaryota</taxon>
        <taxon>Sar</taxon>
        <taxon>Stramenopiles</taxon>
        <taxon>Ochrophyta</taxon>
        <taxon>Bolidophyceae</taxon>
        <taxon>Parmales</taxon>
        <taxon>Triparmaceae</taxon>
        <taxon>Triparma</taxon>
    </lineage>
</organism>
<comment type="caution">
    <text evidence="6">The sequence shown here is derived from an EMBL/GenBank/DDBJ whole genome shotgun (WGS) entry which is preliminary data.</text>
</comment>
<dbReference type="EMBL" id="BRXY01000134">
    <property type="protein sequence ID" value="GMH69645.1"/>
    <property type="molecule type" value="Genomic_DNA"/>
</dbReference>
<proteinExistence type="inferred from homology"/>
<evidence type="ECO:0000256" key="1">
    <source>
        <dbReference type="ARBA" id="ARBA00007905"/>
    </source>
</evidence>
<dbReference type="InterPro" id="IPR036812">
    <property type="entry name" value="NAD(P)_OxRdtase_dom_sf"/>
</dbReference>
<dbReference type="OrthoDB" id="416253at2759"/>
<dbReference type="PANTHER" id="PTHR43827">
    <property type="entry name" value="2,5-DIKETO-D-GLUCONIC ACID REDUCTASE"/>
    <property type="match status" value="1"/>
</dbReference>
<keyword evidence="2" id="KW-0521">NADP</keyword>
<dbReference type="InterPro" id="IPR020471">
    <property type="entry name" value="AKR"/>
</dbReference>
<evidence type="ECO:0000256" key="3">
    <source>
        <dbReference type="ARBA" id="ARBA00023002"/>
    </source>
</evidence>
<dbReference type="PRINTS" id="PR00069">
    <property type="entry name" value="ALDKETRDTASE"/>
</dbReference>
<dbReference type="Gene3D" id="3.20.20.100">
    <property type="entry name" value="NADP-dependent oxidoreductase domain"/>
    <property type="match status" value="1"/>
</dbReference>
<evidence type="ECO:0000256" key="4">
    <source>
        <dbReference type="SAM" id="MobiDB-lite"/>
    </source>
</evidence>
<dbReference type="PANTHER" id="PTHR43827:SF3">
    <property type="entry name" value="NADP-DEPENDENT OXIDOREDUCTASE DOMAIN-CONTAINING PROTEIN"/>
    <property type="match status" value="1"/>
</dbReference>
<dbReference type="GO" id="GO:0016616">
    <property type="term" value="F:oxidoreductase activity, acting on the CH-OH group of donors, NAD or NADP as acceptor"/>
    <property type="evidence" value="ECO:0007669"/>
    <property type="project" value="UniProtKB-ARBA"/>
</dbReference>
<dbReference type="AlphaFoldDB" id="A0A9W7AGR2"/>
<evidence type="ECO:0000313" key="6">
    <source>
        <dbReference type="EMBL" id="GMH69645.1"/>
    </source>
</evidence>
<feature type="domain" description="NADP-dependent oxidoreductase" evidence="5">
    <location>
        <begin position="55"/>
        <end position="355"/>
    </location>
</feature>
<dbReference type="Proteomes" id="UP001165085">
    <property type="component" value="Unassembled WGS sequence"/>
</dbReference>